<evidence type="ECO:0000313" key="8">
    <source>
        <dbReference type="EMBL" id="HIQ83567.1"/>
    </source>
</evidence>
<comment type="caution">
    <text evidence="8">The sequence shown here is derived from an EMBL/GenBank/DDBJ whole genome shotgun (WGS) entry which is preliminary data.</text>
</comment>
<dbReference type="InterPro" id="IPR010209">
    <property type="entry name" value="Ion_transpt_RnfG/RsxG"/>
</dbReference>
<dbReference type="GO" id="GO:0022900">
    <property type="term" value="P:electron transport chain"/>
    <property type="evidence" value="ECO:0007669"/>
    <property type="project" value="UniProtKB-UniRule"/>
</dbReference>
<sequence>MRETVKLGVRLMLFALVAGLLLAVVNAITEEPIARNERLKTDGARIAVIGDYDFEAVETDLTGYDAIRNVYAALDESGQTAGYVYELSSRGYGGDITLSVGIKDGAVNAVSVAGHTETKGLGTADETPFLESFAGITQADEALGVDAMSGATVSSDAVRNAVAQALSHARDVLGAQEVE</sequence>
<keyword evidence="6" id="KW-1003">Cell membrane</keyword>
<dbReference type="PANTHER" id="PTHR36118">
    <property type="entry name" value="ION-TRANSLOCATING OXIDOREDUCTASE COMPLEX SUBUNIT G"/>
    <property type="match status" value="1"/>
</dbReference>
<dbReference type="InterPro" id="IPR007329">
    <property type="entry name" value="FMN-bd"/>
</dbReference>
<keyword evidence="6" id="KW-0812">Transmembrane</keyword>
<proteinExistence type="inferred from homology"/>
<evidence type="ECO:0000256" key="2">
    <source>
        <dbReference type="ARBA" id="ARBA00022553"/>
    </source>
</evidence>
<gene>
    <name evidence="6" type="primary">rnfG</name>
    <name evidence="8" type="ORF">IAA52_10760</name>
</gene>
<comment type="subunit">
    <text evidence="6">The complex is composed of six subunits: RnfA, RnfB, RnfC, RnfD, RnfE and RnfG.</text>
</comment>
<keyword evidence="3 6" id="KW-0285">Flavoprotein</keyword>
<comment type="subcellular location">
    <subcellularLocation>
        <location evidence="6">Cell membrane</location>
        <topology evidence="6">Single-pass membrane protein</topology>
    </subcellularLocation>
</comment>
<organism evidence="8 9">
    <name type="scientific">Candidatus Pullichristensenella stercorigallinarum</name>
    <dbReference type="NCBI Taxonomy" id="2840909"/>
    <lineage>
        <taxon>Bacteria</taxon>
        <taxon>Bacillati</taxon>
        <taxon>Bacillota</taxon>
        <taxon>Clostridia</taxon>
        <taxon>Candidatus Pullichristensenella</taxon>
    </lineage>
</organism>
<evidence type="ECO:0000313" key="9">
    <source>
        <dbReference type="Proteomes" id="UP000824260"/>
    </source>
</evidence>
<keyword evidence="1 6" id="KW-0813">Transport</keyword>
<dbReference type="SMART" id="SM00900">
    <property type="entry name" value="FMN_bind"/>
    <property type="match status" value="1"/>
</dbReference>
<reference evidence="8" key="2">
    <citation type="journal article" date="2021" name="PeerJ">
        <title>Extensive microbial diversity within the chicken gut microbiome revealed by metagenomics and culture.</title>
        <authorList>
            <person name="Gilroy R."/>
            <person name="Ravi A."/>
            <person name="Getino M."/>
            <person name="Pursley I."/>
            <person name="Horton D.L."/>
            <person name="Alikhan N.F."/>
            <person name="Baker D."/>
            <person name="Gharbi K."/>
            <person name="Hall N."/>
            <person name="Watson M."/>
            <person name="Adriaenssens E.M."/>
            <person name="Foster-Nyarko E."/>
            <person name="Jarju S."/>
            <person name="Secka A."/>
            <person name="Antonio M."/>
            <person name="Oren A."/>
            <person name="Chaudhuri R.R."/>
            <person name="La Ragione R."/>
            <person name="Hildebrand F."/>
            <person name="Pallen M.J."/>
        </authorList>
    </citation>
    <scope>NUCLEOTIDE SEQUENCE</scope>
    <source>
        <strain evidence="8">ChiSjej6B24-2974</strain>
    </source>
</reference>
<keyword evidence="6" id="KW-1133">Transmembrane helix</keyword>
<dbReference type="GO" id="GO:0005886">
    <property type="term" value="C:plasma membrane"/>
    <property type="evidence" value="ECO:0007669"/>
    <property type="project" value="UniProtKB-SubCell"/>
</dbReference>
<dbReference type="Proteomes" id="UP000824260">
    <property type="component" value="Unassembled WGS sequence"/>
</dbReference>
<accession>A0A9D0ZNN9</accession>
<comment type="similarity">
    <text evidence="6">Belongs to the RnfG family.</text>
</comment>
<dbReference type="GO" id="GO:0010181">
    <property type="term" value="F:FMN binding"/>
    <property type="evidence" value="ECO:0007669"/>
    <property type="project" value="InterPro"/>
</dbReference>
<name>A0A9D0ZNN9_9FIRM</name>
<dbReference type="EC" id="7.-.-.-" evidence="6"/>
<protein>
    <recommendedName>
        <fullName evidence="6">Ion-translocating oxidoreductase complex subunit G</fullName>
        <ecNumber evidence="6">7.-.-.-</ecNumber>
    </recommendedName>
    <alternativeName>
        <fullName evidence="6">Rnf electron transport complex subunit G</fullName>
    </alternativeName>
</protein>
<comment type="cofactor">
    <cofactor evidence="6">
        <name>FMN</name>
        <dbReference type="ChEBI" id="CHEBI:58210"/>
    </cofactor>
</comment>
<evidence type="ECO:0000259" key="7">
    <source>
        <dbReference type="SMART" id="SM00900"/>
    </source>
</evidence>
<feature type="domain" description="FMN-binding" evidence="7">
    <location>
        <begin position="91"/>
        <end position="169"/>
    </location>
</feature>
<dbReference type="Pfam" id="PF04205">
    <property type="entry name" value="FMN_bind"/>
    <property type="match status" value="1"/>
</dbReference>
<evidence type="ECO:0000256" key="1">
    <source>
        <dbReference type="ARBA" id="ARBA00022448"/>
    </source>
</evidence>
<evidence type="ECO:0000256" key="3">
    <source>
        <dbReference type="ARBA" id="ARBA00022630"/>
    </source>
</evidence>
<evidence type="ECO:0000256" key="6">
    <source>
        <dbReference type="HAMAP-Rule" id="MF_00479"/>
    </source>
</evidence>
<dbReference type="PIRSF" id="PIRSF006091">
    <property type="entry name" value="E_trnsport_RnfG"/>
    <property type="match status" value="1"/>
</dbReference>
<comment type="function">
    <text evidence="6">Part of a membrane-bound complex that couples electron transfer with translocation of ions across the membrane.</text>
</comment>
<keyword evidence="6" id="KW-0472">Membrane</keyword>
<evidence type="ECO:0000256" key="4">
    <source>
        <dbReference type="ARBA" id="ARBA00022643"/>
    </source>
</evidence>
<keyword evidence="5 6" id="KW-0249">Electron transport</keyword>
<keyword evidence="4 6" id="KW-0288">FMN</keyword>
<dbReference type="PANTHER" id="PTHR36118:SF1">
    <property type="entry name" value="ION-TRANSLOCATING OXIDOREDUCTASE COMPLEX SUBUNIT G"/>
    <property type="match status" value="1"/>
</dbReference>
<dbReference type="Gene3D" id="3.90.1010.20">
    <property type="match status" value="1"/>
</dbReference>
<dbReference type="GO" id="GO:0009055">
    <property type="term" value="F:electron transfer activity"/>
    <property type="evidence" value="ECO:0007669"/>
    <property type="project" value="InterPro"/>
</dbReference>
<reference evidence="8" key="1">
    <citation type="submission" date="2020-10" db="EMBL/GenBank/DDBJ databases">
        <authorList>
            <person name="Gilroy R."/>
        </authorList>
    </citation>
    <scope>NUCLEOTIDE SEQUENCE</scope>
    <source>
        <strain evidence="8">ChiSjej6B24-2974</strain>
    </source>
</reference>
<keyword evidence="2 6" id="KW-0597">Phosphoprotein</keyword>
<dbReference type="EMBL" id="DVFZ01000102">
    <property type="protein sequence ID" value="HIQ83567.1"/>
    <property type="molecule type" value="Genomic_DNA"/>
</dbReference>
<dbReference type="AlphaFoldDB" id="A0A9D0ZNN9"/>
<dbReference type="HAMAP" id="MF_00479">
    <property type="entry name" value="RsxG_RnfG"/>
    <property type="match status" value="1"/>
</dbReference>
<evidence type="ECO:0000256" key="5">
    <source>
        <dbReference type="ARBA" id="ARBA00022982"/>
    </source>
</evidence>
<feature type="modified residue" description="FMN phosphoryl threonine" evidence="6">
    <location>
        <position position="152"/>
    </location>
</feature>
<keyword evidence="6" id="KW-1278">Translocase</keyword>